<evidence type="ECO:0000256" key="1">
    <source>
        <dbReference type="ARBA" id="ARBA00023015"/>
    </source>
</evidence>
<dbReference type="InterPro" id="IPR016032">
    <property type="entry name" value="Sig_transdc_resp-reg_C-effctor"/>
</dbReference>
<evidence type="ECO:0000256" key="2">
    <source>
        <dbReference type="ARBA" id="ARBA00023125"/>
    </source>
</evidence>
<comment type="caution">
    <text evidence="5">The sequence shown here is derived from an EMBL/GenBank/DDBJ whole genome shotgun (WGS) entry which is preliminary data.</text>
</comment>
<dbReference type="InterPro" id="IPR001867">
    <property type="entry name" value="OmpR/PhoB-type_DNA-bd"/>
</dbReference>
<evidence type="ECO:0000313" key="6">
    <source>
        <dbReference type="Proteomes" id="UP001264335"/>
    </source>
</evidence>
<evidence type="ECO:0000259" key="4">
    <source>
        <dbReference type="Pfam" id="PF00486"/>
    </source>
</evidence>
<proteinExistence type="predicted"/>
<dbReference type="GO" id="GO:0003677">
    <property type="term" value="F:DNA binding"/>
    <property type="evidence" value="ECO:0007669"/>
    <property type="project" value="UniProtKB-KW"/>
</dbReference>
<accession>A0ABD5F7Y7</accession>
<evidence type="ECO:0000256" key="3">
    <source>
        <dbReference type="ARBA" id="ARBA00023163"/>
    </source>
</evidence>
<dbReference type="RefSeq" id="WP_311871799.1">
    <property type="nucleotide sequence ID" value="NZ_JARPVY010000011.1"/>
</dbReference>
<sequence length="238" mass="27607">MTILLLTKSLSFEQEFVRKLNDFGHEVLCSKKFLIDLQKDAYLGMDLNYFDTLILSETISDQEVSQILPFFLNFKCTIYRKTITPLSLEETNKWKGLGIADSISQSTCLEELREKLVASHENKTTLKWTLPDNENLALERLLQNFSKQERVVFQALQSAQKKFINRETLSHQLWGEPPSKSKESRLSGIIRSIKRKLSEFGFDETCLETSWGRGYRIEDLQIKNREVVSAEEIKTIES</sequence>
<dbReference type="Pfam" id="PF00486">
    <property type="entry name" value="Trans_reg_C"/>
    <property type="match status" value="1"/>
</dbReference>
<evidence type="ECO:0000313" key="5">
    <source>
        <dbReference type="EMBL" id="MDT2514114.1"/>
    </source>
</evidence>
<dbReference type="EMBL" id="JARPWY010000016">
    <property type="protein sequence ID" value="MDT2514114.1"/>
    <property type="molecule type" value="Genomic_DNA"/>
</dbReference>
<dbReference type="Gene3D" id="1.10.10.10">
    <property type="entry name" value="Winged helix-like DNA-binding domain superfamily/Winged helix DNA-binding domain"/>
    <property type="match status" value="1"/>
</dbReference>
<keyword evidence="3" id="KW-0804">Transcription</keyword>
<name>A0ABD5F7Y7_ENTAV</name>
<dbReference type="SUPFAM" id="SSF46894">
    <property type="entry name" value="C-terminal effector domain of the bipartite response regulators"/>
    <property type="match status" value="1"/>
</dbReference>
<keyword evidence="1" id="KW-0805">Transcription regulation</keyword>
<keyword evidence="2" id="KW-0238">DNA-binding</keyword>
<dbReference type="Proteomes" id="UP001264335">
    <property type="component" value="Unassembled WGS sequence"/>
</dbReference>
<gene>
    <name evidence="5" type="ORF">P7D79_07670</name>
</gene>
<reference evidence="5 6" key="1">
    <citation type="submission" date="2023-03" db="EMBL/GenBank/DDBJ databases">
        <authorList>
            <person name="Shen W."/>
            <person name="Cai J."/>
        </authorList>
    </citation>
    <scope>NUCLEOTIDE SEQUENCE [LARGE SCALE GENOMIC DNA]</scope>
    <source>
        <strain evidence="5 6">Y2</strain>
    </source>
</reference>
<dbReference type="AlphaFoldDB" id="A0ABD5F7Y7"/>
<feature type="domain" description="OmpR/PhoB-type" evidence="4">
    <location>
        <begin position="145"/>
        <end position="217"/>
    </location>
</feature>
<organism evidence="5 6">
    <name type="scientific">Enterococcus avium</name>
    <name type="common">Streptococcus avium</name>
    <dbReference type="NCBI Taxonomy" id="33945"/>
    <lineage>
        <taxon>Bacteria</taxon>
        <taxon>Bacillati</taxon>
        <taxon>Bacillota</taxon>
        <taxon>Bacilli</taxon>
        <taxon>Lactobacillales</taxon>
        <taxon>Enterococcaceae</taxon>
        <taxon>Enterococcus</taxon>
    </lineage>
</organism>
<protein>
    <submittedName>
        <fullName evidence="5">Helix-turn-helix domain-containing protein</fullName>
    </submittedName>
</protein>
<dbReference type="InterPro" id="IPR036388">
    <property type="entry name" value="WH-like_DNA-bd_sf"/>
</dbReference>